<evidence type="ECO:0000256" key="4">
    <source>
        <dbReference type="ARBA" id="ARBA00022448"/>
    </source>
</evidence>
<evidence type="ECO:0000313" key="17">
    <source>
        <dbReference type="Proteomes" id="UP001321473"/>
    </source>
</evidence>
<dbReference type="PROSITE" id="PS50939">
    <property type="entry name" value="CYTOCHROME_B561"/>
    <property type="match status" value="1"/>
</dbReference>
<dbReference type="CDD" id="cd08760">
    <property type="entry name" value="Cyt_b561_FRRS1_like"/>
    <property type="match status" value="1"/>
</dbReference>
<keyword evidence="9" id="KW-0408">Iron</keyword>
<sequence length="567" mass="61807">MTSSCLRACFSPFSICGIAVTLTGTFKGFLIQARKADDVDSLVPGKFVPVDNATTATLSCLGDEAAALTHTDGDVKSQVKATWIPPANWAGEVVFRATVVQDYSHYVERILSSPVSIEKSPHLRNEDTATTPATSGAYAGCGQTMGCFGTPKGCLTRGSCSLLLTYVARGDGVDFELSAPARHEEMWIAAGISETPSMDMASVVECLRHNGLMSMRESWNADNKRNIPIANQTPGLTFTRRDYSDGMLRCSWHRAHVTSVQKTTFNTATNSYHLLLAAGQFDGNTDIKKEHYERDYTKAPVNLKAMQVALGGAGSDIFIKLHGSLMVVAWVLLVSVGILLARHYKNVWEATTICGVKPWFAFHRVLMMLAVAMTIAGLVLIFYRIGQWSVTENPHPILGIVCSVLGFLQPIMALFRCHPHEDNRYIFNWGHWFNGNAAQIIGVAAIFFATGLEKAQLKGADWFVYILAAFIGFHVLVHIIMQLHSALMSKKSHLSLKLLTIAASNDIKMQDMPAGNGVHNVEPGRDSQPPADAPGGGFRRFILGIYLVVAILVVAALVSTIWFSTAP</sequence>
<keyword evidence="5 12" id="KW-0812">Transmembrane</keyword>
<keyword evidence="4" id="KW-0813">Transport</keyword>
<comment type="cofactor">
    <cofactor evidence="1">
        <name>heme b</name>
        <dbReference type="ChEBI" id="CHEBI:60344"/>
    </cofactor>
</comment>
<feature type="transmembrane region" description="Helical" evidence="12">
    <location>
        <begin position="429"/>
        <end position="450"/>
    </location>
</feature>
<dbReference type="Pfam" id="PF03188">
    <property type="entry name" value="Cytochrom_B561"/>
    <property type="match status" value="1"/>
</dbReference>
<comment type="similarity">
    <text evidence="3">Belongs to the FRRS1 family.</text>
</comment>
<evidence type="ECO:0000256" key="7">
    <source>
        <dbReference type="ARBA" id="ARBA00022982"/>
    </source>
</evidence>
<evidence type="ECO:0008006" key="18">
    <source>
        <dbReference type="Google" id="ProtNLM"/>
    </source>
</evidence>
<feature type="transmembrane region" description="Helical" evidence="12">
    <location>
        <begin position="325"/>
        <end position="344"/>
    </location>
</feature>
<dbReference type="InterPro" id="IPR006593">
    <property type="entry name" value="Cyt_b561/ferric_Rdtase_TM"/>
</dbReference>
<dbReference type="CDD" id="cd09628">
    <property type="entry name" value="DOMON_SDR_2_like"/>
    <property type="match status" value="1"/>
</dbReference>
<dbReference type="CDD" id="cd08544">
    <property type="entry name" value="Reeler"/>
    <property type="match status" value="1"/>
</dbReference>
<dbReference type="PROSITE" id="PS50836">
    <property type="entry name" value="DOMON"/>
    <property type="match status" value="1"/>
</dbReference>
<feature type="transmembrane region" description="Helical" evidence="12">
    <location>
        <begin position="462"/>
        <end position="481"/>
    </location>
</feature>
<dbReference type="PANTHER" id="PTHR23130:SF171">
    <property type="entry name" value="OS01G0895300 PROTEIN"/>
    <property type="match status" value="1"/>
</dbReference>
<evidence type="ECO:0000259" key="15">
    <source>
        <dbReference type="PROSITE" id="PS51019"/>
    </source>
</evidence>
<dbReference type="AlphaFoldDB" id="A0AAQ4E4N6"/>
<feature type="domain" description="Cytochrome b561" evidence="14">
    <location>
        <begin position="289"/>
        <end position="487"/>
    </location>
</feature>
<feature type="domain" description="DOMON" evidence="13">
    <location>
        <begin position="160"/>
        <end position="279"/>
    </location>
</feature>
<keyword evidence="17" id="KW-1185">Reference proteome</keyword>
<dbReference type="Gene3D" id="1.20.120.1770">
    <property type="match status" value="1"/>
</dbReference>
<evidence type="ECO:0000256" key="6">
    <source>
        <dbReference type="ARBA" id="ARBA00022729"/>
    </source>
</evidence>
<keyword evidence="11" id="KW-0325">Glycoprotein</keyword>
<accession>A0AAQ4E4N6</accession>
<keyword evidence="10 12" id="KW-0472">Membrane</keyword>
<feature type="transmembrane region" description="Helical" evidence="12">
    <location>
        <begin position="365"/>
        <end position="385"/>
    </location>
</feature>
<reference evidence="16 17" key="1">
    <citation type="journal article" date="2023" name="Arcadia Sci">
        <title>De novo assembly of a long-read Amblyomma americanum tick genome.</title>
        <authorList>
            <person name="Chou S."/>
            <person name="Poskanzer K.E."/>
            <person name="Rollins M."/>
            <person name="Thuy-Boun P.S."/>
        </authorList>
    </citation>
    <scope>NUCLEOTIDE SEQUENCE [LARGE SCALE GENOMIC DNA]</scope>
    <source>
        <strain evidence="16">F_SG_1</strain>
        <tissue evidence="16">Salivary glands</tissue>
    </source>
</reference>
<evidence type="ECO:0000256" key="3">
    <source>
        <dbReference type="ARBA" id="ARBA00009195"/>
    </source>
</evidence>
<feature type="transmembrane region" description="Helical" evidence="12">
    <location>
        <begin position="541"/>
        <end position="563"/>
    </location>
</feature>
<evidence type="ECO:0000259" key="14">
    <source>
        <dbReference type="PROSITE" id="PS50939"/>
    </source>
</evidence>
<dbReference type="EMBL" id="JARKHS020022307">
    <property type="protein sequence ID" value="KAK8769667.1"/>
    <property type="molecule type" value="Genomic_DNA"/>
</dbReference>
<evidence type="ECO:0000256" key="2">
    <source>
        <dbReference type="ARBA" id="ARBA00004141"/>
    </source>
</evidence>
<feature type="domain" description="Reelin" evidence="15">
    <location>
        <begin position="1"/>
        <end position="132"/>
    </location>
</feature>
<dbReference type="PROSITE" id="PS51019">
    <property type="entry name" value="REELIN"/>
    <property type="match status" value="1"/>
</dbReference>
<comment type="caution">
    <text evidence="16">The sequence shown here is derived from an EMBL/GenBank/DDBJ whole genome shotgun (WGS) entry which is preliminary data.</text>
</comment>
<evidence type="ECO:0000259" key="13">
    <source>
        <dbReference type="PROSITE" id="PS50836"/>
    </source>
</evidence>
<evidence type="ECO:0000256" key="11">
    <source>
        <dbReference type="ARBA" id="ARBA00023180"/>
    </source>
</evidence>
<name>A0AAQ4E4N6_AMBAM</name>
<dbReference type="Pfam" id="PF03351">
    <property type="entry name" value="DOMON"/>
    <property type="match status" value="1"/>
</dbReference>
<dbReference type="Pfam" id="PF02014">
    <property type="entry name" value="Reeler"/>
    <property type="match status" value="1"/>
</dbReference>
<dbReference type="Gene3D" id="2.60.40.4060">
    <property type="entry name" value="Reeler domain"/>
    <property type="match status" value="1"/>
</dbReference>
<dbReference type="InterPro" id="IPR042307">
    <property type="entry name" value="Reeler_sf"/>
</dbReference>
<dbReference type="Proteomes" id="UP001321473">
    <property type="component" value="Unassembled WGS sequence"/>
</dbReference>
<gene>
    <name evidence="16" type="ORF">V5799_013872</name>
</gene>
<organism evidence="16 17">
    <name type="scientific">Amblyomma americanum</name>
    <name type="common">Lone star tick</name>
    <dbReference type="NCBI Taxonomy" id="6943"/>
    <lineage>
        <taxon>Eukaryota</taxon>
        <taxon>Metazoa</taxon>
        <taxon>Ecdysozoa</taxon>
        <taxon>Arthropoda</taxon>
        <taxon>Chelicerata</taxon>
        <taxon>Arachnida</taxon>
        <taxon>Acari</taxon>
        <taxon>Parasitiformes</taxon>
        <taxon>Ixodida</taxon>
        <taxon>Ixodoidea</taxon>
        <taxon>Ixodidae</taxon>
        <taxon>Amblyomminae</taxon>
        <taxon>Amblyomma</taxon>
    </lineage>
</organism>
<dbReference type="GO" id="GO:0016020">
    <property type="term" value="C:membrane"/>
    <property type="evidence" value="ECO:0007669"/>
    <property type="project" value="UniProtKB-SubCell"/>
</dbReference>
<evidence type="ECO:0000256" key="10">
    <source>
        <dbReference type="ARBA" id="ARBA00023136"/>
    </source>
</evidence>
<proteinExistence type="inferred from homology"/>
<evidence type="ECO:0000256" key="8">
    <source>
        <dbReference type="ARBA" id="ARBA00022989"/>
    </source>
</evidence>
<dbReference type="SMART" id="SM00665">
    <property type="entry name" value="B561"/>
    <property type="match status" value="1"/>
</dbReference>
<evidence type="ECO:0000256" key="12">
    <source>
        <dbReference type="SAM" id="Phobius"/>
    </source>
</evidence>
<keyword evidence="7" id="KW-0249">Electron transport</keyword>
<evidence type="ECO:0000256" key="5">
    <source>
        <dbReference type="ARBA" id="ARBA00022692"/>
    </source>
</evidence>
<dbReference type="InterPro" id="IPR002861">
    <property type="entry name" value="Reeler_dom"/>
</dbReference>
<feature type="transmembrane region" description="Helical" evidence="12">
    <location>
        <begin position="397"/>
        <end position="417"/>
    </location>
</feature>
<protein>
    <recommendedName>
        <fullName evidence="18">Domon domain of stromal cell-derived receptor 2</fullName>
    </recommendedName>
</protein>
<keyword evidence="6" id="KW-0732">Signal</keyword>
<dbReference type="InterPro" id="IPR005018">
    <property type="entry name" value="DOMON_domain"/>
</dbReference>
<evidence type="ECO:0000256" key="9">
    <source>
        <dbReference type="ARBA" id="ARBA00023004"/>
    </source>
</evidence>
<keyword evidence="8 12" id="KW-1133">Transmembrane helix</keyword>
<comment type="subcellular location">
    <subcellularLocation>
        <location evidence="2">Membrane</location>
        <topology evidence="2">Multi-pass membrane protein</topology>
    </subcellularLocation>
</comment>
<evidence type="ECO:0000256" key="1">
    <source>
        <dbReference type="ARBA" id="ARBA00001970"/>
    </source>
</evidence>
<dbReference type="PANTHER" id="PTHR23130">
    <property type="entry name" value="CYTOCHROME B561 AND DOMON DOMAIN-CONTAINING PROTEIN"/>
    <property type="match status" value="1"/>
</dbReference>
<evidence type="ECO:0000313" key="16">
    <source>
        <dbReference type="EMBL" id="KAK8769667.1"/>
    </source>
</evidence>